<comment type="caution">
    <text evidence="1">The sequence shown here is derived from an EMBL/GenBank/DDBJ whole genome shotgun (WGS) entry which is preliminary data.</text>
</comment>
<reference evidence="1" key="1">
    <citation type="submission" date="2021-06" db="EMBL/GenBank/DDBJ databases">
        <authorList>
            <person name="Kallberg Y."/>
            <person name="Tangrot J."/>
            <person name="Rosling A."/>
        </authorList>
    </citation>
    <scope>NUCLEOTIDE SEQUENCE</scope>
    <source>
        <strain evidence="1">MA461A</strain>
    </source>
</reference>
<name>A0ACA9RJ72_9GLOM</name>
<dbReference type="Proteomes" id="UP000789920">
    <property type="component" value="Unassembled WGS sequence"/>
</dbReference>
<feature type="non-terminal residue" evidence="1">
    <location>
        <position position="1"/>
    </location>
</feature>
<evidence type="ECO:0000313" key="1">
    <source>
        <dbReference type="EMBL" id="CAG8795681.1"/>
    </source>
</evidence>
<accession>A0ACA9RJ72</accession>
<dbReference type="EMBL" id="CAJVQC010055724">
    <property type="protein sequence ID" value="CAG8795681.1"/>
    <property type="molecule type" value="Genomic_DNA"/>
</dbReference>
<gene>
    <name evidence="1" type="ORF">RPERSI_LOCUS20009</name>
</gene>
<proteinExistence type="predicted"/>
<keyword evidence="2" id="KW-1185">Reference proteome</keyword>
<protein>
    <submittedName>
        <fullName evidence="1">11046_t:CDS:1</fullName>
    </submittedName>
</protein>
<organism evidence="1 2">
    <name type="scientific">Racocetra persica</name>
    <dbReference type="NCBI Taxonomy" id="160502"/>
    <lineage>
        <taxon>Eukaryota</taxon>
        <taxon>Fungi</taxon>
        <taxon>Fungi incertae sedis</taxon>
        <taxon>Mucoromycota</taxon>
        <taxon>Glomeromycotina</taxon>
        <taxon>Glomeromycetes</taxon>
        <taxon>Diversisporales</taxon>
        <taxon>Gigasporaceae</taxon>
        <taxon>Racocetra</taxon>
    </lineage>
</organism>
<evidence type="ECO:0000313" key="2">
    <source>
        <dbReference type="Proteomes" id="UP000789920"/>
    </source>
</evidence>
<sequence>RQAQQLLGRNFTNKATIEPFRLPPFNICIHCNTKKFTGESEGFCCLNGRVILANIEVSATLQNLFSRTDEVGCDFHANIQAYNSLFAFTSMSFHFDQHLANIQGGVYYAIRPLLPSNNNSPKYLQLYIYDTEHEINNRLSIMPDLRHETIELIKTVFDEVNPFVTNFRHLSIFTDITNYRITIRANHGLDQQTYNTPIASQVAAIWVDGSDPLGFQK</sequence>